<feature type="domain" description="HTH lysR-type" evidence="5">
    <location>
        <begin position="4"/>
        <end position="61"/>
    </location>
</feature>
<protein>
    <submittedName>
        <fullName evidence="6">Putative LysR family transcriptional regulator</fullName>
    </submittedName>
</protein>
<accession>F5XN87</accession>
<dbReference type="KEGG" id="mph:MLP_35230"/>
<keyword evidence="7" id="KW-1185">Reference proteome</keyword>
<dbReference type="EMBL" id="AP012204">
    <property type="protein sequence ID" value="BAK36537.1"/>
    <property type="molecule type" value="Genomic_DNA"/>
</dbReference>
<evidence type="ECO:0000256" key="4">
    <source>
        <dbReference type="ARBA" id="ARBA00023163"/>
    </source>
</evidence>
<evidence type="ECO:0000313" key="7">
    <source>
        <dbReference type="Proteomes" id="UP000007947"/>
    </source>
</evidence>
<dbReference type="PROSITE" id="PS50931">
    <property type="entry name" value="HTH_LYSR"/>
    <property type="match status" value="1"/>
</dbReference>
<dbReference type="Proteomes" id="UP000007947">
    <property type="component" value="Chromosome"/>
</dbReference>
<dbReference type="OrthoDB" id="3181812at2"/>
<proteinExistence type="inferred from homology"/>
<dbReference type="Pfam" id="PF03466">
    <property type="entry name" value="LysR_substrate"/>
    <property type="match status" value="1"/>
</dbReference>
<evidence type="ECO:0000313" key="6">
    <source>
        <dbReference type="EMBL" id="BAK36537.1"/>
    </source>
</evidence>
<dbReference type="eggNOG" id="COG0583">
    <property type="taxonomic scope" value="Bacteria"/>
</dbReference>
<comment type="similarity">
    <text evidence="1">Belongs to the LysR transcriptional regulatory family.</text>
</comment>
<gene>
    <name evidence="6" type="ordered locus">MLP_35230</name>
</gene>
<dbReference type="AlphaFoldDB" id="F5XN87"/>
<dbReference type="PANTHER" id="PTHR30346">
    <property type="entry name" value="TRANSCRIPTIONAL DUAL REGULATOR HCAR-RELATED"/>
    <property type="match status" value="1"/>
</dbReference>
<dbReference type="InterPro" id="IPR005119">
    <property type="entry name" value="LysR_subst-bd"/>
</dbReference>
<dbReference type="Gene3D" id="3.40.190.290">
    <property type="match status" value="1"/>
</dbReference>
<dbReference type="PRINTS" id="PR00039">
    <property type="entry name" value="HTHLYSR"/>
</dbReference>
<sequence length="220" mass="24100">MVDLDLRRLHYFVAVAESLSFIRAAAAVHMTQPALSRQIAALEQSLGTKLFERSRQGTELTAAGREILDQARDLLRAATALERAARTAGRAEARFTIGFMPGTDAASIITTFQRQHPDLQIDAVFTSLADQVDFVTDGRVDIAFTRLPIGPRTLRVVPLFEEALMVAISRDHPGDRRLTQATRAAPDGSCRGGISVARIGIGESWRSSNTMVTTRPDIVW</sequence>
<dbReference type="Gene3D" id="1.10.10.10">
    <property type="entry name" value="Winged helix-like DNA-binding domain superfamily/Winged helix DNA-binding domain"/>
    <property type="match status" value="1"/>
</dbReference>
<evidence type="ECO:0000256" key="2">
    <source>
        <dbReference type="ARBA" id="ARBA00023015"/>
    </source>
</evidence>
<dbReference type="InterPro" id="IPR000847">
    <property type="entry name" value="LysR_HTH_N"/>
</dbReference>
<keyword evidence="3" id="KW-0238">DNA-binding</keyword>
<keyword evidence="4" id="KW-0804">Transcription</keyword>
<evidence type="ECO:0000256" key="1">
    <source>
        <dbReference type="ARBA" id="ARBA00009437"/>
    </source>
</evidence>
<dbReference type="InterPro" id="IPR036388">
    <property type="entry name" value="WH-like_DNA-bd_sf"/>
</dbReference>
<dbReference type="GO" id="GO:0003677">
    <property type="term" value="F:DNA binding"/>
    <property type="evidence" value="ECO:0007669"/>
    <property type="project" value="UniProtKB-KW"/>
</dbReference>
<dbReference type="GO" id="GO:0003700">
    <property type="term" value="F:DNA-binding transcription factor activity"/>
    <property type="evidence" value="ECO:0007669"/>
    <property type="project" value="InterPro"/>
</dbReference>
<dbReference type="STRING" id="1032480.MLP_35230"/>
<organism evidence="6 7">
    <name type="scientific">Microlunatus phosphovorus (strain ATCC 700054 / DSM 10555 / JCM 9379 / NBRC 101784 / NCIMB 13414 / VKM Ac-1990 / NM-1)</name>
    <dbReference type="NCBI Taxonomy" id="1032480"/>
    <lineage>
        <taxon>Bacteria</taxon>
        <taxon>Bacillati</taxon>
        <taxon>Actinomycetota</taxon>
        <taxon>Actinomycetes</taxon>
        <taxon>Propionibacteriales</taxon>
        <taxon>Propionibacteriaceae</taxon>
        <taxon>Microlunatus</taxon>
    </lineage>
</organism>
<evidence type="ECO:0000259" key="5">
    <source>
        <dbReference type="PROSITE" id="PS50931"/>
    </source>
</evidence>
<keyword evidence="2" id="KW-0805">Transcription regulation</keyword>
<name>F5XN87_MICPN</name>
<dbReference type="FunFam" id="1.10.10.10:FF:000001">
    <property type="entry name" value="LysR family transcriptional regulator"/>
    <property type="match status" value="1"/>
</dbReference>
<dbReference type="PANTHER" id="PTHR30346:SF0">
    <property type="entry name" value="HCA OPERON TRANSCRIPTIONAL ACTIVATOR HCAR"/>
    <property type="match status" value="1"/>
</dbReference>
<dbReference type="RefSeq" id="WP_013864392.1">
    <property type="nucleotide sequence ID" value="NC_015635.1"/>
</dbReference>
<evidence type="ECO:0000256" key="3">
    <source>
        <dbReference type="ARBA" id="ARBA00023125"/>
    </source>
</evidence>
<dbReference type="SUPFAM" id="SSF53850">
    <property type="entry name" value="Periplasmic binding protein-like II"/>
    <property type="match status" value="1"/>
</dbReference>
<reference evidence="6 7" key="1">
    <citation type="submission" date="2011-05" db="EMBL/GenBank/DDBJ databases">
        <title>Whole genome sequence of Microlunatus phosphovorus NM-1.</title>
        <authorList>
            <person name="Hosoyama A."/>
            <person name="Sasaki K."/>
            <person name="Harada T."/>
            <person name="Igarashi R."/>
            <person name="Kawakoshi A."/>
            <person name="Sasagawa M."/>
            <person name="Fukada J."/>
            <person name="Nakamura S."/>
            <person name="Katano Y."/>
            <person name="Hanada S."/>
            <person name="Kamagata Y."/>
            <person name="Nakamura N."/>
            <person name="Yamazaki S."/>
            <person name="Fujita N."/>
        </authorList>
    </citation>
    <scope>NUCLEOTIDE SEQUENCE [LARGE SCALE GENOMIC DNA]</scope>
    <source>
        <strain evidence="7">ATCC 700054 / DSM 10555 / JCM 9379 / NBRC 101784 / NCIMB 13414 / VKM Ac-1990 / NM-1</strain>
    </source>
</reference>
<dbReference type="InterPro" id="IPR036390">
    <property type="entry name" value="WH_DNA-bd_sf"/>
</dbReference>
<dbReference type="HOGENOM" id="CLU_039613_6_4_11"/>
<dbReference type="GO" id="GO:0032993">
    <property type="term" value="C:protein-DNA complex"/>
    <property type="evidence" value="ECO:0007669"/>
    <property type="project" value="TreeGrafter"/>
</dbReference>
<dbReference type="SUPFAM" id="SSF46785">
    <property type="entry name" value="Winged helix' DNA-binding domain"/>
    <property type="match status" value="1"/>
</dbReference>
<dbReference type="Pfam" id="PF00126">
    <property type="entry name" value="HTH_1"/>
    <property type="match status" value="1"/>
</dbReference>